<dbReference type="Pfam" id="PF00430">
    <property type="entry name" value="ATP-synt_B"/>
    <property type="match status" value="1"/>
</dbReference>
<evidence type="ECO:0000313" key="16">
    <source>
        <dbReference type="EMBL" id="KEO50881.1"/>
    </source>
</evidence>
<evidence type="ECO:0000256" key="5">
    <source>
        <dbReference type="ARBA" id="ARBA00022781"/>
    </source>
</evidence>
<dbReference type="GO" id="GO:0046933">
    <property type="term" value="F:proton-transporting ATP synthase activity, rotational mechanism"/>
    <property type="evidence" value="ECO:0007669"/>
    <property type="project" value="UniProtKB-UniRule"/>
</dbReference>
<dbReference type="EMBL" id="AUND01000040">
    <property type="protein sequence ID" value="KEO50881.1"/>
    <property type="molecule type" value="Genomic_DNA"/>
</dbReference>
<dbReference type="GO" id="GO:0046961">
    <property type="term" value="F:proton-transporting ATPase activity, rotational mechanism"/>
    <property type="evidence" value="ECO:0007669"/>
    <property type="project" value="TreeGrafter"/>
</dbReference>
<comment type="function">
    <text evidence="10 13">F(1)F(0) ATP synthase produces ATP from ADP in the presence of a proton or sodium gradient. F-type ATPases consist of two structural domains, F(1) containing the extramembraneous catalytic core and F(0) containing the membrane proton channel, linked together by a central stalk and a peripheral stalk. During catalysis, ATP synthesis in the catalytic domain of F(1) is coupled via a rotary mechanism of the central stalk subunits to proton translocation.</text>
</comment>
<gene>
    <name evidence="13" type="primary">atpF</name>
    <name evidence="16" type="ORF">TP2_13415</name>
</gene>
<protein>
    <recommendedName>
        <fullName evidence="13">ATP synthase subunit b</fullName>
    </recommendedName>
    <alternativeName>
        <fullName evidence="13">ATP synthase F(0) sector subunit b</fullName>
    </alternativeName>
    <alternativeName>
        <fullName evidence="13">ATPase subunit I</fullName>
    </alternativeName>
    <alternativeName>
        <fullName evidence="13">F-type ATPase subunit b</fullName>
        <shortName evidence="13">F-ATPase subunit b</shortName>
    </alternativeName>
</protein>
<dbReference type="GO" id="GO:0005886">
    <property type="term" value="C:plasma membrane"/>
    <property type="evidence" value="ECO:0007669"/>
    <property type="project" value="UniProtKB-SubCell"/>
</dbReference>
<feature type="coiled-coil region" evidence="15">
    <location>
        <begin position="41"/>
        <end position="123"/>
    </location>
</feature>
<dbReference type="InterPro" id="IPR002146">
    <property type="entry name" value="ATP_synth_b/b'su_bac/chlpt"/>
</dbReference>
<comment type="function">
    <text evidence="11">Component of the F(0) channel, it forms part of the peripheral stalk, linking F(1) to F(0). The b'-subunit is a diverged and duplicated form of b found in plants and photosynthetic bacteria.</text>
</comment>
<reference evidence="16 17" key="1">
    <citation type="submission" date="2013-07" db="EMBL/GenBank/DDBJ databases">
        <title>Thioclava pacifica DSM 10166 Genome Sequencing.</title>
        <authorList>
            <person name="Lai Q."/>
            <person name="Shao Z."/>
        </authorList>
    </citation>
    <scope>NUCLEOTIDE SEQUENCE [LARGE SCALE GENOMIC DNA]</scope>
    <source>
        <strain evidence="16 17">DSM 10166</strain>
    </source>
</reference>
<evidence type="ECO:0000256" key="9">
    <source>
        <dbReference type="ARBA" id="ARBA00023310"/>
    </source>
</evidence>
<evidence type="ECO:0000256" key="15">
    <source>
        <dbReference type="SAM" id="Coils"/>
    </source>
</evidence>
<dbReference type="AlphaFoldDB" id="A0A074J0H3"/>
<dbReference type="CDD" id="cd06503">
    <property type="entry name" value="ATP-synt_Fo_b"/>
    <property type="match status" value="1"/>
</dbReference>
<keyword evidence="3 13" id="KW-0138">CF(0)</keyword>
<dbReference type="eggNOG" id="COG0711">
    <property type="taxonomic scope" value="Bacteria"/>
</dbReference>
<evidence type="ECO:0000256" key="12">
    <source>
        <dbReference type="ARBA" id="ARBA00037847"/>
    </source>
</evidence>
<keyword evidence="5 13" id="KW-0375">Hydrogen ion transport</keyword>
<comment type="subunit">
    <text evidence="13">F-type ATPases have 2 components, F(1) - the catalytic core - and F(0) - the membrane proton channel. F(1) has five subunits: alpha(3), beta(3), gamma(1), delta(1), epsilon(1). F(0) has three main subunits: a(1), b(2) and c(10-14). The alpha and beta chains form an alternating ring which encloses part of the gamma chain. F(1) is attached to F(0) by a central stalk formed by the gamma and epsilon chains, while a peripheral stalk is formed by the delta and b chains.</text>
</comment>
<dbReference type="Proteomes" id="UP000027432">
    <property type="component" value="Unassembled WGS sequence"/>
</dbReference>
<evidence type="ECO:0000256" key="11">
    <source>
        <dbReference type="ARBA" id="ARBA00025614"/>
    </source>
</evidence>
<keyword evidence="15" id="KW-0175">Coiled coil</keyword>
<evidence type="ECO:0000256" key="13">
    <source>
        <dbReference type="HAMAP-Rule" id="MF_01398"/>
    </source>
</evidence>
<keyword evidence="8 13" id="KW-0472">Membrane</keyword>
<comment type="similarity">
    <text evidence="1 13 14">Belongs to the ATPase B chain family.</text>
</comment>
<proteinExistence type="inferred from homology"/>
<keyword evidence="6 13" id="KW-1133">Transmembrane helix</keyword>
<name>A0A074J0H3_9RHOB</name>
<dbReference type="PANTHER" id="PTHR33445">
    <property type="entry name" value="ATP SYNTHASE SUBUNIT B', CHLOROPLASTIC"/>
    <property type="match status" value="1"/>
</dbReference>
<evidence type="ECO:0000256" key="8">
    <source>
        <dbReference type="ARBA" id="ARBA00023136"/>
    </source>
</evidence>
<dbReference type="RefSeq" id="WP_038079622.1">
    <property type="nucleotide sequence ID" value="NZ_AUND01000040.1"/>
</dbReference>
<dbReference type="STRING" id="1353537.TP2_13415"/>
<dbReference type="GO" id="GO:0012505">
    <property type="term" value="C:endomembrane system"/>
    <property type="evidence" value="ECO:0007669"/>
    <property type="project" value="UniProtKB-SubCell"/>
</dbReference>
<feature type="transmembrane region" description="Helical" evidence="13">
    <location>
        <begin position="6"/>
        <end position="27"/>
    </location>
</feature>
<evidence type="ECO:0000256" key="7">
    <source>
        <dbReference type="ARBA" id="ARBA00023065"/>
    </source>
</evidence>
<evidence type="ECO:0000256" key="1">
    <source>
        <dbReference type="ARBA" id="ARBA00005513"/>
    </source>
</evidence>
<comment type="caution">
    <text evidence="16">The sequence shown here is derived from an EMBL/GenBank/DDBJ whole genome shotgun (WGS) entry which is preliminary data.</text>
</comment>
<evidence type="ECO:0000256" key="2">
    <source>
        <dbReference type="ARBA" id="ARBA00022448"/>
    </source>
</evidence>
<keyword evidence="17" id="KW-1185">Reference proteome</keyword>
<evidence type="ECO:0000256" key="6">
    <source>
        <dbReference type="ARBA" id="ARBA00022989"/>
    </source>
</evidence>
<organism evidence="16 17">
    <name type="scientific">Thioclava pacifica DSM 10166</name>
    <dbReference type="NCBI Taxonomy" id="1353537"/>
    <lineage>
        <taxon>Bacteria</taxon>
        <taxon>Pseudomonadati</taxon>
        <taxon>Pseudomonadota</taxon>
        <taxon>Alphaproteobacteria</taxon>
        <taxon>Rhodobacterales</taxon>
        <taxon>Paracoccaceae</taxon>
        <taxon>Thioclava</taxon>
    </lineage>
</organism>
<dbReference type="OrthoDB" id="466272at2"/>
<keyword evidence="2 13" id="KW-0813">Transport</keyword>
<sequence>MTIDWWTLGLQTINVVVLVWLLARFLFRPVSRIIAERQAAAQSALDAAKAAQAEAEAANAQAKSEAAEQASARVAQLSQAQEAAKQESARLLTKAHNEVAALRAQTEAEIAKEREAAQAQMAREAGVLASDIAARLLSRLPDSARLEGFLPGLIEAVRKLPEPTREALLAQGKLALRAARAPSAEETTRIEAQLSEALGGPVTVDTSVDESLLAGLELDAATAVVRNHLRADLDRITAEVTQDD</sequence>
<evidence type="ECO:0000256" key="3">
    <source>
        <dbReference type="ARBA" id="ARBA00022547"/>
    </source>
</evidence>
<evidence type="ECO:0000256" key="14">
    <source>
        <dbReference type="RuleBase" id="RU003848"/>
    </source>
</evidence>
<dbReference type="eggNOG" id="COG0712">
    <property type="taxonomic scope" value="Bacteria"/>
</dbReference>
<keyword evidence="4 13" id="KW-0812">Transmembrane</keyword>
<dbReference type="InterPro" id="IPR050059">
    <property type="entry name" value="ATP_synthase_B_chain"/>
</dbReference>
<keyword evidence="9 13" id="KW-0066">ATP synthesis</keyword>
<accession>A0A074J0H3</accession>
<dbReference type="PANTHER" id="PTHR33445:SF2">
    <property type="entry name" value="ATP SYNTHASE SUBUNIT B', CHLOROPLASTIC"/>
    <property type="match status" value="1"/>
</dbReference>
<evidence type="ECO:0000256" key="10">
    <source>
        <dbReference type="ARBA" id="ARBA00025198"/>
    </source>
</evidence>
<dbReference type="HAMAP" id="MF_01398">
    <property type="entry name" value="ATP_synth_b_bprime"/>
    <property type="match status" value="1"/>
</dbReference>
<comment type="subcellular location">
    <subcellularLocation>
        <location evidence="13">Cell membrane</location>
        <topology evidence="13">Single-pass membrane protein</topology>
    </subcellularLocation>
    <subcellularLocation>
        <location evidence="12">Endomembrane system</location>
        <topology evidence="12">Single-pass membrane protein</topology>
    </subcellularLocation>
</comment>
<evidence type="ECO:0000313" key="17">
    <source>
        <dbReference type="Proteomes" id="UP000027432"/>
    </source>
</evidence>
<evidence type="ECO:0000256" key="4">
    <source>
        <dbReference type="ARBA" id="ARBA00022692"/>
    </source>
</evidence>
<keyword evidence="7 13" id="KW-0406">Ion transport</keyword>
<keyword evidence="13" id="KW-1003">Cell membrane</keyword>
<dbReference type="GO" id="GO:0045259">
    <property type="term" value="C:proton-transporting ATP synthase complex"/>
    <property type="evidence" value="ECO:0007669"/>
    <property type="project" value="UniProtKB-KW"/>
</dbReference>